<dbReference type="OrthoDB" id="8708394at2"/>
<evidence type="ECO:0000313" key="5">
    <source>
        <dbReference type="Proteomes" id="UP000294359"/>
    </source>
</evidence>
<accession>A0A4P7BJ93</accession>
<protein>
    <submittedName>
        <fullName evidence="4">PEP-CTERM sorting domain-containing protein</fullName>
    </submittedName>
</protein>
<evidence type="ECO:0000259" key="2">
    <source>
        <dbReference type="Pfam" id="PF07589"/>
    </source>
</evidence>
<evidence type="ECO:0000313" key="4">
    <source>
        <dbReference type="EMBL" id="QBQ38971.1"/>
    </source>
</evidence>
<sequence>MFRHLFCAAVLAGTCHAAGAGETWTFTYTGFLDTTDNTFLPDREMLGSFTGYDNDRNGIVERAEITSLILNGKDFVACEADSNEYYSCGAELFSYSVSAGLSFAAGESGRDPEGWVGAGHYFISGDGEYQYSYRPGHDESQAYLWTPQTGFSINSPSPEPGTWAMLGVGLLVTAWGARRHHTRK</sequence>
<dbReference type="EMBL" id="CP038026">
    <property type="protein sequence ID" value="QBQ38971.1"/>
    <property type="molecule type" value="Genomic_DNA"/>
</dbReference>
<dbReference type="EMBL" id="BMWW01000003">
    <property type="protein sequence ID" value="GGY86147.1"/>
    <property type="molecule type" value="Genomic_DNA"/>
</dbReference>
<dbReference type="Proteomes" id="UP000619512">
    <property type="component" value="Unassembled WGS sequence"/>
</dbReference>
<evidence type="ECO:0000256" key="1">
    <source>
        <dbReference type="SAM" id="SignalP"/>
    </source>
</evidence>
<dbReference type="Proteomes" id="UP000294359">
    <property type="component" value="Chromosome"/>
</dbReference>
<dbReference type="AlphaFoldDB" id="A0A4P7BJ93"/>
<name>A0A4P7BJ93_9BURK</name>
<dbReference type="Pfam" id="PF07589">
    <property type="entry name" value="PEP-CTERM"/>
    <property type="match status" value="1"/>
</dbReference>
<evidence type="ECO:0000313" key="3">
    <source>
        <dbReference type="EMBL" id="GGY86147.1"/>
    </source>
</evidence>
<keyword evidence="1" id="KW-0732">Signal</keyword>
<feature type="signal peptide" evidence="1">
    <location>
        <begin position="1"/>
        <end position="20"/>
    </location>
</feature>
<dbReference type="InterPro" id="IPR018247">
    <property type="entry name" value="EF_Hand_1_Ca_BS"/>
</dbReference>
<gene>
    <name evidence="4" type="ORF">E1742_24575</name>
    <name evidence="3" type="ORF">GCM10007388_19140</name>
</gene>
<proteinExistence type="predicted"/>
<evidence type="ECO:0000313" key="6">
    <source>
        <dbReference type="Proteomes" id="UP000619512"/>
    </source>
</evidence>
<feature type="domain" description="Ice-binding protein C-terminal" evidence="2">
    <location>
        <begin position="158"/>
        <end position="179"/>
    </location>
</feature>
<organism evidence="3 6">
    <name type="scientific">Pseudoduganella plicata</name>
    <dbReference type="NCBI Taxonomy" id="321984"/>
    <lineage>
        <taxon>Bacteria</taxon>
        <taxon>Pseudomonadati</taxon>
        <taxon>Pseudomonadota</taxon>
        <taxon>Betaproteobacteria</taxon>
        <taxon>Burkholderiales</taxon>
        <taxon>Oxalobacteraceae</taxon>
        <taxon>Telluria group</taxon>
        <taxon>Pseudoduganella</taxon>
    </lineage>
</organism>
<dbReference type="InterPro" id="IPR013424">
    <property type="entry name" value="Ice-binding_C"/>
</dbReference>
<feature type="chain" id="PRO_5044606908" evidence="1">
    <location>
        <begin position="21"/>
        <end position="184"/>
    </location>
</feature>
<dbReference type="NCBIfam" id="TIGR02595">
    <property type="entry name" value="PEP_CTERM"/>
    <property type="match status" value="1"/>
</dbReference>
<dbReference type="RefSeq" id="WP_134387666.1">
    <property type="nucleotide sequence ID" value="NZ_BMWW01000003.1"/>
</dbReference>
<reference evidence="4 5" key="2">
    <citation type="submission" date="2019-03" db="EMBL/GenBank/DDBJ databases">
        <title>Draft Genome Sequences of Six Type Strains of the Genus Massilia.</title>
        <authorList>
            <person name="Miess H."/>
            <person name="Frediansyhah A."/>
            <person name="Gross H."/>
        </authorList>
    </citation>
    <scope>NUCLEOTIDE SEQUENCE [LARGE SCALE GENOMIC DNA]</scope>
    <source>
        <strain evidence="4 5">DSM 17505</strain>
    </source>
</reference>
<reference evidence="3" key="1">
    <citation type="journal article" date="2014" name="Int. J. Syst. Evol. Microbiol.">
        <title>Complete genome sequence of Corynebacterium casei LMG S-19264T (=DSM 44701T), isolated from a smear-ripened cheese.</title>
        <authorList>
            <consortium name="US DOE Joint Genome Institute (JGI-PGF)"/>
            <person name="Walter F."/>
            <person name="Albersmeier A."/>
            <person name="Kalinowski J."/>
            <person name="Ruckert C."/>
        </authorList>
    </citation>
    <scope>NUCLEOTIDE SEQUENCE</scope>
    <source>
        <strain evidence="3">KCTC 12344</strain>
    </source>
</reference>
<reference evidence="3" key="3">
    <citation type="submission" date="2022-12" db="EMBL/GenBank/DDBJ databases">
        <authorList>
            <person name="Sun Q."/>
            <person name="Kim S."/>
        </authorList>
    </citation>
    <scope>NUCLEOTIDE SEQUENCE</scope>
    <source>
        <strain evidence="3">KCTC 12344</strain>
    </source>
</reference>
<keyword evidence="5" id="KW-1185">Reference proteome</keyword>
<dbReference type="PROSITE" id="PS00018">
    <property type="entry name" value="EF_HAND_1"/>
    <property type="match status" value="1"/>
</dbReference>